<evidence type="ECO:0000256" key="1">
    <source>
        <dbReference type="SAM" id="Phobius"/>
    </source>
</evidence>
<evidence type="ECO:0000313" key="2">
    <source>
        <dbReference type="EMBL" id="QXJ21778.1"/>
    </source>
</evidence>
<proteinExistence type="predicted"/>
<accession>A0ABX8QSN0</accession>
<gene>
    <name evidence="2" type="ORF">AGRA3207_002665</name>
</gene>
<protein>
    <submittedName>
        <fullName evidence="2">Uncharacterized protein</fullName>
    </submittedName>
</protein>
<dbReference type="RefSeq" id="WP_231334951.1">
    <property type="nucleotide sequence ID" value="NZ_CP059572.1"/>
</dbReference>
<dbReference type="InterPro" id="IPR011042">
    <property type="entry name" value="6-blade_b-propeller_TolB-like"/>
</dbReference>
<dbReference type="Proteomes" id="UP001049518">
    <property type="component" value="Chromosome"/>
</dbReference>
<keyword evidence="3" id="KW-1185">Reference proteome</keyword>
<keyword evidence="1" id="KW-0472">Membrane</keyword>
<evidence type="ECO:0000313" key="3">
    <source>
        <dbReference type="Proteomes" id="UP001049518"/>
    </source>
</evidence>
<feature type="transmembrane region" description="Helical" evidence="1">
    <location>
        <begin position="46"/>
        <end position="66"/>
    </location>
</feature>
<keyword evidence="1" id="KW-1133">Transmembrane helix</keyword>
<keyword evidence="1" id="KW-0812">Transmembrane</keyword>
<dbReference type="InterPro" id="IPR011044">
    <property type="entry name" value="Quino_amine_DH_bsu"/>
</dbReference>
<reference evidence="2" key="1">
    <citation type="submission" date="2020-07" db="EMBL/GenBank/DDBJ databases">
        <authorList>
            <person name="Tarantini F.S."/>
            <person name="Hong K.W."/>
            <person name="Chan K.G."/>
        </authorList>
    </citation>
    <scope>NUCLEOTIDE SEQUENCE</scope>
    <source>
        <strain evidence="2">32-07</strain>
    </source>
</reference>
<dbReference type="Gene3D" id="2.120.10.30">
    <property type="entry name" value="TolB, C-terminal domain"/>
    <property type="match status" value="1"/>
</dbReference>
<sequence>MSGIEDRLRDALRATADMVDERPRPLPARRRPRRERIARVAPLRGWVLPLCAVLAVLALIAGLVGFRELVREPERRLQKVPTMPRFLFASYLGEGGGPSRVEVRDPRTGRLLGSSAAPQGRTYLDLAASGDGRTLFALMREQTAERCGSTIVRFTVSETGRLGGHRPVPGSAVTGIPYDNGSLAVSANGDRLAYTVASCTADVPLGKAAMGNRLVVLDTDSGTRREWLETQNAADGELSLSGSGEWLFFVRSRPVGGSQTRPRTALELRRLPVATAAPGQVTAASRTVRTIAEGRRVTGVAAGPDGHSVMITEGAEAGSTGGEAVSPRVLSHGVEALEVSAGDGRVLRSIRRDGIGPADDEILRSDASGRFVITGSGLFDVDDGRVAIRLPGAVADSYDLEW</sequence>
<dbReference type="EMBL" id="CP059572">
    <property type="protein sequence ID" value="QXJ21778.1"/>
    <property type="molecule type" value="Genomic_DNA"/>
</dbReference>
<dbReference type="SUPFAM" id="SSF50969">
    <property type="entry name" value="YVTN repeat-like/Quinoprotein amine dehydrogenase"/>
    <property type="match status" value="1"/>
</dbReference>
<organism evidence="2 3">
    <name type="scientific">Actinomadura graeca</name>
    <dbReference type="NCBI Taxonomy" id="2750812"/>
    <lineage>
        <taxon>Bacteria</taxon>
        <taxon>Bacillati</taxon>
        <taxon>Actinomycetota</taxon>
        <taxon>Actinomycetes</taxon>
        <taxon>Streptosporangiales</taxon>
        <taxon>Thermomonosporaceae</taxon>
        <taxon>Actinomadura</taxon>
    </lineage>
</organism>
<name>A0ABX8QSN0_9ACTN</name>